<comment type="caution">
    <text evidence="3">The sequence shown here is derived from an EMBL/GenBank/DDBJ whole genome shotgun (WGS) entry which is preliminary data.</text>
</comment>
<feature type="domain" description="Fe2OG dioxygenase" evidence="2">
    <location>
        <begin position="1"/>
        <end position="103"/>
    </location>
</feature>
<organism evidence="3">
    <name type="scientific">Tanacetum cinerariifolium</name>
    <name type="common">Dalmatian daisy</name>
    <name type="synonym">Chrysanthemum cinerariifolium</name>
    <dbReference type="NCBI Taxonomy" id="118510"/>
    <lineage>
        <taxon>Eukaryota</taxon>
        <taxon>Viridiplantae</taxon>
        <taxon>Streptophyta</taxon>
        <taxon>Embryophyta</taxon>
        <taxon>Tracheophyta</taxon>
        <taxon>Spermatophyta</taxon>
        <taxon>Magnoliopsida</taxon>
        <taxon>eudicotyledons</taxon>
        <taxon>Gunneridae</taxon>
        <taxon>Pentapetalae</taxon>
        <taxon>asterids</taxon>
        <taxon>campanulids</taxon>
        <taxon>Asterales</taxon>
        <taxon>Asteraceae</taxon>
        <taxon>Asteroideae</taxon>
        <taxon>Anthemideae</taxon>
        <taxon>Anthemidinae</taxon>
        <taxon>Tanacetum</taxon>
    </lineage>
</organism>
<proteinExistence type="predicted"/>
<dbReference type="Pfam" id="PF03171">
    <property type="entry name" value="2OG-FeII_Oxy"/>
    <property type="match status" value="1"/>
</dbReference>
<evidence type="ECO:0000256" key="1">
    <source>
        <dbReference type="SAM" id="MobiDB-lite"/>
    </source>
</evidence>
<dbReference type="PANTHER" id="PTHR47990">
    <property type="entry name" value="2-OXOGLUTARATE (2OG) AND FE(II)-DEPENDENT OXYGENASE SUPERFAMILY PROTEIN-RELATED"/>
    <property type="match status" value="1"/>
</dbReference>
<dbReference type="InterPro" id="IPR027443">
    <property type="entry name" value="IPNS-like_sf"/>
</dbReference>
<dbReference type="SUPFAM" id="SSF51197">
    <property type="entry name" value="Clavaminate synthase-like"/>
    <property type="match status" value="1"/>
</dbReference>
<reference evidence="3" key="1">
    <citation type="journal article" date="2019" name="Sci. Rep.">
        <title>Draft genome of Tanacetum cinerariifolium, the natural source of mosquito coil.</title>
        <authorList>
            <person name="Yamashiro T."/>
            <person name="Shiraishi A."/>
            <person name="Satake H."/>
            <person name="Nakayama K."/>
        </authorList>
    </citation>
    <scope>NUCLEOTIDE SEQUENCE</scope>
</reference>
<feature type="region of interest" description="Disordered" evidence="1">
    <location>
        <begin position="678"/>
        <end position="701"/>
    </location>
</feature>
<dbReference type="AlphaFoldDB" id="A0A6L2N948"/>
<dbReference type="EMBL" id="BKCJ010008204">
    <property type="protein sequence ID" value="GEU81074.1"/>
    <property type="molecule type" value="Genomic_DNA"/>
</dbReference>
<dbReference type="InterPro" id="IPR005123">
    <property type="entry name" value="Oxoglu/Fe-dep_dioxygenase_dom"/>
</dbReference>
<dbReference type="PROSITE" id="PS51471">
    <property type="entry name" value="FE2OG_OXY"/>
    <property type="match status" value="1"/>
</dbReference>
<dbReference type="Gene3D" id="2.60.120.330">
    <property type="entry name" value="B-lactam Antibiotic, Isopenicillin N Synthase, Chain"/>
    <property type="match status" value="1"/>
</dbReference>
<protein>
    <submittedName>
        <fullName evidence="3">Feruloyl CoA ortho-hydroxylase 1-like</fullName>
    </submittedName>
</protein>
<gene>
    <name evidence="3" type="ORF">Tci_053052</name>
</gene>
<evidence type="ECO:0000259" key="2">
    <source>
        <dbReference type="PROSITE" id="PS51471"/>
    </source>
</evidence>
<sequence length="916" mass="102569">MGSKRINLNYYPKCPNPELTVGVGRHSDVSTLTVLLQDDIGGLFVRNTETMKWIHVPPVSGSLVINVGDALQIMSNGHYKSVEHRVSANGNSNRISVPIFVCPRPSDIIGPLPEVVQNGEKPLYKHILYSDYVKHFFRKAHDGKATIEFFSQKGSEVGRGLKEKSLNMSKTDTDIGLSTASDAFSEDGLSAISTKSGTPLMLDSYTSDMCMQSWGRLSYARIMIELRADVELKDNIVMAMPKIARERHYTCNVHVEYEWKPPRCSSCKVFGHIHEECSKNTGAGEKKTMKKPSQTYQGVSKGVEPTIEVSNLNPFDVLNSVNNDVEFGTNERTTNLINNRTTSSGSSFMNVDNSSFGTTPIIDKIGKFEGLLGSGQAILVDKVSNPLKKVEFPGEYDSKDEVASVYNDMAHSMASEWQYDDIRIEFHKSEFNLATYKRGLASVEEQLVFYKKNEVLFSEQIVVLKRDILNKDSEISVMKRESEKLRQEKESDQLKIEKFDNASKSLDKLIGSKIPDNSKKGLGFESYHVVPPPLTGLFSPPKIDLSNSGQEKFQQPEFEGYGPKINMNFSKDIPNKVKESPAAPLVKDKVSDSKDCTLESLVVIEKKTVVPTIAKVEFANYSYHQTERVVSKNNYTRVAYNNSARKTHPSAHRHTAPRAVLMKTGLRLINTARPVNTAHPKTTVHSDRPMSRFSKSVQSTIKRPYQQRTTLTNKSFSQAFNNALPRPFNTVRTRAFNTARPRAVNTARPRAVNTARPRAVNTARPRLVNTARPNLAVVNAVMVIHNKCKKIMNMLIVDALGTCTKLMLLGKLTTAIDVNAVEAIAKVKTVNEKKQIQALVDKKKVIITETSVRSDLHLKDAECTECLPTTTIFEQLTLMGYENLTQKLTFYKAFFSPQWKFLIHTILQCLMAKTTT</sequence>
<evidence type="ECO:0000313" key="3">
    <source>
        <dbReference type="EMBL" id="GEU81074.1"/>
    </source>
</evidence>
<dbReference type="InterPro" id="IPR050231">
    <property type="entry name" value="Iron_ascorbate_oxido_reductase"/>
</dbReference>
<accession>A0A6L2N948</accession>
<name>A0A6L2N948_TANCI</name>
<dbReference type="InterPro" id="IPR044861">
    <property type="entry name" value="IPNS-like_FE2OG_OXY"/>
</dbReference>